<proteinExistence type="evidence at transcript level"/>
<dbReference type="GeneID" id="100384359"/>
<evidence type="ECO:0000313" key="1">
    <source>
        <dbReference type="EMBL" id="ACN36805.1"/>
    </source>
</evidence>
<name>C0PNN9_MAIZE</name>
<organism evidence="1">
    <name type="scientific">Zea mays</name>
    <name type="common">Maize</name>
    <dbReference type="NCBI Taxonomy" id="4577"/>
    <lineage>
        <taxon>Eukaryota</taxon>
        <taxon>Viridiplantae</taxon>
        <taxon>Streptophyta</taxon>
        <taxon>Embryophyta</taxon>
        <taxon>Tracheophyta</taxon>
        <taxon>Spermatophyta</taxon>
        <taxon>Magnoliopsida</taxon>
        <taxon>Liliopsida</taxon>
        <taxon>Poales</taxon>
        <taxon>Poaceae</taxon>
        <taxon>PACMAD clade</taxon>
        <taxon>Panicoideae</taxon>
        <taxon>Andropogonodae</taxon>
        <taxon>Andropogoneae</taxon>
        <taxon>Tripsacinae</taxon>
        <taxon>Zea</taxon>
    </lineage>
</organism>
<dbReference type="KEGG" id="zma:100384359"/>
<protein>
    <submittedName>
        <fullName evidence="1">Uncharacterized protein</fullName>
    </submittedName>
</protein>
<reference evidence="1" key="1">
    <citation type="journal article" date="2009" name="PLoS Genet.">
        <title>Sequencing, mapping, and analysis of 27,455 maize full-length cDNAs.</title>
        <authorList>
            <person name="Soderlund C."/>
            <person name="Descour A."/>
            <person name="Kudrna D."/>
            <person name="Bomhoff M."/>
            <person name="Boyd L."/>
            <person name="Currie J."/>
            <person name="Angelova A."/>
            <person name="Collura K."/>
            <person name="Wissotski M."/>
            <person name="Ashley E."/>
            <person name="Morrow D."/>
            <person name="Fernandes J."/>
            <person name="Walbot V."/>
            <person name="Yu Y."/>
        </authorList>
    </citation>
    <scope>NUCLEOTIDE SEQUENCE</scope>
    <source>
        <strain evidence="1">B73</strain>
    </source>
</reference>
<sequence>MDLNSLNPLQPTWIEMKPNKPSSCALGFAQNLNRLDASSQLLLKRLQARTAPSSAGAHLPRHSVYPAPLPWPPPPAASSSAAQFPGARVPAPFHTARLQTEEQSAPGACSRPAAQVWPWWSARWLSSHVETCGGEQGVLPLISCSAPSLLLFLSLGFVSGLCSNFVCASSPWSSSTSHGARPQARSCARAQPKFPVCAPWCPYVAACACSPAISSSLKARAKLSYWPRAAPFFSCSRARETAVAAAHLPESVHARLWPQFGARRPLLM</sequence>
<dbReference type="RefSeq" id="NP_001170377.1">
    <property type="nucleotide sequence ID" value="NM_001176906.1"/>
</dbReference>
<dbReference type="EMBL" id="BT069908">
    <property type="protein sequence ID" value="ACN36805.1"/>
    <property type="molecule type" value="mRNA"/>
</dbReference>
<dbReference type="AlphaFoldDB" id="C0PNN9"/>
<accession>C0PNN9</accession>